<evidence type="ECO:0000313" key="4">
    <source>
        <dbReference type="Proteomes" id="UP000324021"/>
    </source>
</evidence>
<dbReference type="EMBL" id="FOIC01000004">
    <property type="protein sequence ID" value="SET22803.1"/>
    <property type="molecule type" value="Genomic_DNA"/>
</dbReference>
<evidence type="ECO:0000313" key="1">
    <source>
        <dbReference type="EMBL" id="SDC43298.1"/>
    </source>
</evidence>
<accession>A0A1G6LJ38</accession>
<reference evidence="3 4" key="1">
    <citation type="submission" date="2016-10" db="EMBL/GenBank/DDBJ databases">
        <authorList>
            <person name="Varghese N."/>
            <person name="Submissions S."/>
        </authorList>
    </citation>
    <scope>NUCLEOTIDE SEQUENCE [LARGE SCALE GENOMIC DNA]</scope>
    <source>
        <strain evidence="1 4">CDM_1</strain>
        <strain evidence="3">CDM_6</strain>
    </source>
</reference>
<dbReference type="AlphaFoldDB" id="A0A1G6LJ38"/>
<dbReference type="EMBL" id="FMZP01000004">
    <property type="protein sequence ID" value="SDC43298.1"/>
    <property type="molecule type" value="Genomic_DNA"/>
</dbReference>
<protein>
    <submittedName>
        <fullName evidence="1">Uncharacterized protein</fullName>
    </submittedName>
</protein>
<reference evidence="2" key="2">
    <citation type="submission" date="2016-10" db="EMBL/GenBank/DDBJ databases">
        <authorList>
            <person name="de Groot N.N."/>
        </authorList>
    </citation>
    <scope>NUCLEOTIDE SEQUENCE [LARGE SCALE GENOMIC DNA]</scope>
    <source>
        <strain evidence="2">CDM_6</strain>
    </source>
</reference>
<dbReference type="Proteomes" id="UP000324021">
    <property type="component" value="Unassembled WGS sequence"/>
</dbReference>
<organism evidence="1 4">
    <name type="scientific">Natrinema hispanicum</name>
    <dbReference type="NCBI Taxonomy" id="392421"/>
    <lineage>
        <taxon>Archaea</taxon>
        <taxon>Methanobacteriati</taxon>
        <taxon>Methanobacteriota</taxon>
        <taxon>Stenosarchaea group</taxon>
        <taxon>Halobacteria</taxon>
        <taxon>Halobacteriales</taxon>
        <taxon>Natrialbaceae</taxon>
        <taxon>Natrinema</taxon>
    </lineage>
</organism>
<dbReference type="Proteomes" id="UP000199320">
    <property type="component" value="Unassembled WGS sequence"/>
</dbReference>
<sequence length="79" mass="8876">MGVPGPSDRELYESWEGPTTSIRFLSITRMDALERGTPTIQQVGSVPNRTFSEQCRVSTPTHRPVYLVLRYALALFFGS</sequence>
<evidence type="ECO:0000313" key="2">
    <source>
        <dbReference type="EMBL" id="SET22803.1"/>
    </source>
</evidence>
<keyword evidence="3" id="KW-1185">Reference proteome</keyword>
<evidence type="ECO:0000313" key="3">
    <source>
        <dbReference type="Proteomes" id="UP000199320"/>
    </source>
</evidence>
<gene>
    <name evidence="2" type="ORF">SAMN04488694_104297</name>
    <name evidence="1" type="ORF">SAMN05192552_10045</name>
</gene>
<proteinExistence type="predicted"/>
<name>A0A1G6LJ38_9EURY</name>